<sequence length="178" mass="20192">MNTLLGIGSRIQHEEFGNGVVINLKSTGYIVTFLEQGVKILKFDAPLTIIEAIEPDSDLVSLFDVEQSITRVLQRWADQTEVVPLGDKWKGGKLILKPGRTDLSSKEMLIDAFFHKIVMVRDRLRVLEQRVNASNIDDEEKVNIQQYITRIYGSLTSFNVLFKHPHQHFVGEKASVEA</sequence>
<keyword evidence="2" id="KW-1185">Reference proteome</keyword>
<accession>D2QGE9</accession>
<dbReference type="KEGG" id="sli:Slin_2437"/>
<gene>
    <name evidence="1" type="ordered locus">Slin_2437</name>
</gene>
<dbReference type="RefSeq" id="WP_012926992.1">
    <property type="nucleotide sequence ID" value="NC_013730.1"/>
</dbReference>
<dbReference type="EMBL" id="CP001769">
    <property type="protein sequence ID" value="ADB38457.1"/>
    <property type="molecule type" value="Genomic_DNA"/>
</dbReference>
<proteinExistence type="predicted"/>
<protein>
    <submittedName>
        <fullName evidence="1">Uncharacterized protein</fullName>
    </submittedName>
</protein>
<dbReference type="STRING" id="504472.Slin_2437"/>
<dbReference type="HOGENOM" id="CLU_1500481_0_0_10"/>
<reference evidence="1 2" key="1">
    <citation type="journal article" date="2010" name="Stand. Genomic Sci.">
        <title>Complete genome sequence of Spirosoma linguale type strain (1).</title>
        <authorList>
            <person name="Lail K."/>
            <person name="Sikorski J."/>
            <person name="Saunders E."/>
            <person name="Lapidus A."/>
            <person name="Glavina Del Rio T."/>
            <person name="Copeland A."/>
            <person name="Tice H."/>
            <person name="Cheng J.-F."/>
            <person name="Lucas S."/>
            <person name="Nolan M."/>
            <person name="Bruce D."/>
            <person name="Goodwin L."/>
            <person name="Pitluck S."/>
            <person name="Ivanova N."/>
            <person name="Mavromatis K."/>
            <person name="Ovchinnikova G."/>
            <person name="Pati A."/>
            <person name="Chen A."/>
            <person name="Palaniappan K."/>
            <person name="Land M."/>
            <person name="Hauser L."/>
            <person name="Chang Y.-J."/>
            <person name="Jeffries C.D."/>
            <person name="Chain P."/>
            <person name="Brettin T."/>
            <person name="Detter J.C."/>
            <person name="Schuetze A."/>
            <person name="Rohde M."/>
            <person name="Tindall B.J."/>
            <person name="Goeker M."/>
            <person name="Bristow J."/>
            <person name="Eisen J.A."/>
            <person name="Markowitz V."/>
            <person name="Hugenholtz P."/>
            <person name="Kyrpides N.C."/>
            <person name="Klenk H.-P."/>
            <person name="Chen F."/>
        </authorList>
    </citation>
    <scope>NUCLEOTIDE SEQUENCE [LARGE SCALE GENOMIC DNA]</scope>
    <source>
        <strain evidence="2">ATCC 33905 / DSM 74 / LMG 10896 / Claus 1</strain>
    </source>
</reference>
<organism evidence="1 2">
    <name type="scientific">Spirosoma linguale (strain ATCC 33905 / DSM 74 / LMG 10896 / Claus 1)</name>
    <dbReference type="NCBI Taxonomy" id="504472"/>
    <lineage>
        <taxon>Bacteria</taxon>
        <taxon>Pseudomonadati</taxon>
        <taxon>Bacteroidota</taxon>
        <taxon>Cytophagia</taxon>
        <taxon>Cytophagales</taxon>
        <taxon>Cytophagaceae</taxon>
        <taxon>Spirosoma</taxon>
    </lineage>
</organism>
<dbReference type="eggNOG" id="ENOG502Z7KJ">
    <property type="taxonomic scope" value="Bacteria"/>
</dbReference>
<dbReference type="AlphaFoldDB" id="D2QGE9"/>
<evidence type="ECO:0000313" key="2">
    <source>
        <dbReference type="Proteomes" id="UP000002028"/>
    </source>
</evidence>
<dbReference type="Proteomes" id="UP000002028">
    <property type="component" value="Chromosome"/>
</dbReference>
<name>D2QGE9_SPILD</name>
<evidence type="ECO:0000313" key="1">
    <source>
        <dbReference type="EMBL" id="ADB38457.1"/>
    </source>
</evidence>